<evidence type="ECO:0000313" key="3">
    <source>
        <dbReference type="Proteomes" id="UP000466307"/>
    </source>
</evidence>
<protein>
    <submittedName>
        <fullName evidence="2">Uncharacterized protein</fullName>
    </submittedName>
</protein>
<feature type="transmembrane region" description="Helical" evidence="1">
    <location>
        <begin position="59"/>
        <end position="79"/>
    </location>
</feature>
<gene>
    <name evidence="2" type="ORF">GYA93_01750</name>
</gene>
<comment type="caution">
    <text evidence="2">The sequence shown here is derived from an EMBL/GenBank/DDBJ whole genome shotgun (WGS) entry which is preliminary data.</text>
</comment>
<dbReference type="Proteomes" id="UP000466307">
    <property type="component" value="Unassembled WGS sequence"/>
</dbReference>
<evidence type="ECO:0000256" key="1">
    <source>
        <dbReference type="SAM" id="Phobius"/>
    </source>
</evidence>
<dbReference type="AlphaFoldDB" id="A0A7K3LJG6"/>
<dbReference type="RefSeq" id="WP_157079569.1">
    <property type="nucleotide sequence ID" value="NZ_JAADZU010000003.1"/>
</dbReference>
<keyword evidence="1" id="KW-1133">Transmembrane helix</keyword>
<accession>A0A7K3LJG6</accession>
<keyword evidence="1" id="KW-0812">Transmembrane</keyword>
<proteinExistence type="predicted"/>
<sequence length="133" mass="13619">MRTRWGSVVLAWAAVVPPALAVILPGGDRPAGPLELLVVAAALWGIVLVTGVRGLPWPLVVITAAAWVVLAAAAAARAIEHWPAGLHVASATPAGMVVGLAYAAVYTVVIVAIGTRCRTHGRALGEGRRRVNG</sequence>
<feature type="transmembrane region" description="Helical" evidence="1">
    <location>
        <begin position="31"/>
        <end position="52"/>
    </location>
</feature>
<name>A0A7K3LJG6_9ACTN</name>
<feature type="transmembrane region" description="Helical" evidence="1">
    <location>
        <begin position="91"/>
        <end position="113"/>
    </location>
</feature>
<organism evidence="2 3">
    <name type="scientific">Gordonia desulfuricans</name>
    <dbReference type="NCBI Taxonomy" id="89051"/>
    <lineage>
        <taxon>Bacteria</taxon>
        <taxon>Bacillati</taxon>
        <taxon>Actinomycetota</taxon>
        <taxon>Actinomycetes</taxon>
        <taxon>Mycobacteriales</taxon>
        <taxon>Gordoniaceae</taxon>
        <taxon>Gordonia</taxon>
    </lineage>
</organism>
<keyword evidence="3" id="KW-1185">Reference proteome</keyword>
<reference evidence="2 3" key="1">
    <citation type="submission" date="2020-01" db="EMBL/GenBank/DDBJ databases">
        <title>Investigation of new actinobacteria for the biodesulphurisation of diesel fuel.</title>
        <authorList>
            <person name="Athi Narayanan S.M."/>
        </authorList>
    </citation>
    <scope>NUCLEOTIDE SEQUENCE [LARGE SCALE GENOMIC DNA]</scope>
    <source>
        <strain evidence="2 3">213E</strain>
    </source>
</reference>
<evidence type="ECO:0000313" key="2">
    <source>
        <dbReference type="EMBL" id="NDK88313.1"/>
    </source>
</evidence>
<keyword evidence="1" id="KW-0472">Membrane</keyword>
<dbReference type="EMBL" id="JAADZU010000003">
    <property type="protein sequence ID" value="NDK88313.1"/>
    <property type="molecule type" value="Genomic_DNA"/>
</dbReference>